<dbReference type="CDD" id="cd06503">
    <property type="entry name" value="ATP-synt_Fo_b"/>
    <property type="match status" value="1"/>
</dbReference>
<dbReference type="EMBL" id="UOGA01000003">
    <property type="protein sequence ID" value="VAX14715.1"/>
    <property type="molecule type" value="Genomic_DNA"/>
</dbReference>
<evidence type="ECO:0000256" key="1">
    <source>
        <dbReference type="ARBA" id="ARBA00004167"/>
    </source>
</evidence>
<keyword evidence="2" id="KW-0813">Transport</keyword>
<dbReference type="InterPro" id="IPR002146">
    <property type="entry name" value="ATP_synth_b/b'su_bac/chlpt"/>
</dbReference>
<comment type="function">
    <text evidence="9">F(1)F(0) ATP synthase produces ATP from ADP in the presence of a proton or sodium gradient. F-type ATPases consist of two structural domains, F(1) containing the extramembraneous catalytic core and F(0) containing the membrane proton channel, linked together by a central stalk and a peripheral stalk. During catalysis, ATP synthesis in the catalytic domain of F(1) is coupled via a rotary mechanism of the central stalk subunits to proton translocation.</text>
</comment>
<evidence type="ECO:0000256" key="8">
    <source>
        <dbReference type="ARBA" id="ARBA00023136"/>
    </source>
</evidence>
<evidence type="ECO:0000256" key="3">
    <source>
        <dbReference type="ARBA" id="ARBA00022547"/>
    </source>
</evidence>
<dbReference type="GO" id="GO:0015986">
    <property type="term" value="P:proton motive force-driven ATP synthesis"/>
    <property type="evidence" value="ECO:0007669"/>
    <property type="project" value="InterPro"/>
</dbReference>
<evidence type="ECO:0000256" key="10">
    <source>
        <dbReference type="SAM" id="Coils"/>
    </source>
</evidence>
<evidence type="ECO:0000313" key="12">
    <source>
        <dbReference type="EMBL" id="VAX14715.1"/>
    </source>
</evidence>
<gene>
    <name evidence="12" type="ORF">MNBD_NITROSPINAE04-2097</name>
</gene>
<proteinExistence type="inferred from homology"/>
<keyword evidence="10" id="KW-0175">Coiled coil</keyword>
<dbReference type="GO" id="GO:0045259">
    <property type="term" value="C:proton-transporting ATP synthase complex"/>
    <property type="evidence" value="ECO:0007669"/>
    <property type="project" value="UniProtKB-KW"/>
</dbReference>
<protein>
    <recommendedName>
        <fullName evidence="13">ATP synthase F0 sector subunit b</fullName>
    </recommendedName>
</protein>
<evidence type="ECO:0008006" key="13">
    <source>
        <dbReference type="Google" id="ProtNLM"/>
    </source>
</evidence>
<dbReference type="HAMAP" id="MF_01398">
    <property type="entry name" value="ATP_synth_b_bprime"/>
    <property type="match status" value="1"/>
</dbReference>
<keyword evidence="8 11" id="KW-0472">Membrane</keyword>
<evidence type="ECO:0000256" key="2">
    <source>
        <dbReference type="ARBA" id="ARBA00022448"/>
    </source>
</evidence>
<keyword evidence="3" id="KW-0138">CF(0)</keyword>
<evidence type="ECO:0000256" key="7">
    <source>
        <dbReference type="ARBA" id="ARBA00023065"/>
    </source>
</evidence>
<feature type="transmembrane region" description="Helical" evidence="11">
    <location>
        <begin position="40"/>
        <end position="59"/>
    </location>
</feature>
<evidence type="ECO:0000256" key="5">
    <source>
        <dbReference type="ARBA" id="ARBA00022781"/>
    </source>
</evidence>
<dbReference type="AlphaFoldDB" id="A0A3B1C7U8"/>
<accession>A0A3B1C7U8</accession>
<keyword evidence="4 11" id="KW-0812">Transmembrane</keyword>
<dbReference type="Pfam" id="PF00430">
    <property type="entry name" value="ATP-synt_B"/>
    <property type="match status" value="1"/>
</dbReference>
<keyword evidence="7" id="KW-0406">Ion transport</keyword>
<comment type="subcellular location">
    <subcellularLocation>
        <location evidence="1">Membrane</location>
        <topology evidence="1">Single-pass membrane protein</topology>
    </subcellularLocation>
</comment>
<feature type="coiled-coil region" evidence="10">
    <location>
        <begin position="73"/>
        <end position="144"/>
    </location>
</feature>
<evidence type="ECO:0000256" key="9">
    <source>
        <dbReference type="ARBA" id="ARBA00025198"/>
    </source>
</evidence>
<evidence type="ECO:0000256" key="11">
    <source>
        <dbReference type="SAM" id="Phobius"/>
    </source>
</evidence>
<reference evidence="12" key="1">
    <citation type="submission" date="2018-06" db="EMBL/GenBank/DDBJ databases">
        <authorList>
            <person name="Zhirakovskaya E."/>
        </authorList>
    </citation>
    <scope>NUCLEOTIDE SEQUENCE</scope>
</reference>
<dbReference type="GO" id="GO:0015078">
    <property type="term" value="F:proton transmembrane transporter activity"/>
    <property type="evidence" value="ECO:0007669"/>
    <property type="project" value="InterPro"/>
</dbReference>
<keyword evidence="6 11" id="KW-1133">Transmembrane helix</keyword>
<keyword evidence="5" id="KW-0375">Hydrogen ion transport</keyword>
<organism evidence="12">
    <name type="scientific">hydrothermal vent metagenome</name>
    <dbReference type="NCBI Taxonomy" id="652676"/>
    <lineage>
        <taxon>unclassified sequences</taxon>
        <taxon>metagenomes</taxon>
        <taxon>ecological metagenomes</taxon>
    </lineage>
</organism>
<evidence type="ECO:0000256" key="6">
    <source>
        <dbReference type="ARBA" id="ARBA00022989"/>
    </source>
</evidence>
<name>A0A3B1C7U8_9ZZZZ</name>
<sequence length="189" mass="20909">MARLPIGFIVAVLALTTATASASGIELADSWSWARDGGRIFNAVITLGAIAYVVIRFGAPVLRRRAQLISEQFVKLEAARAKAEVSLREFEEKLNAIKAEGEKIKQEAAREGEIIQSKALEQTRIEAKRILEKAEDQIAIETDKAVDKIRREAVIAAIDMAEELLKKNISGQDQKKLLDEYVSGMEKMN</sequence>
<evidence type="ECO:0000256" key="4">
    <source>
        <dbReference type="ARBA" id="ARBA00022692"/>
    </source>
</evidence>